<dbReference type="InterPro" id="IPR008258">
    <property type="entry name" value="Transglycosylase_SLT_dom_1"/>
</dbReference>
<feature type="domain" description="Transglycosylase SLT" evidence="3">
    <location>
        <begin position="136"/>
        <end position="208"/>
    </location>
</feature>
<proteinExistence type="predicted"/>
<evidence type="ECO:0000313" key="4">
    <source>
        <dbReference type="EMBL" id="AZG46643.1"/>
    </source>
</evidence>
<keyword evidence="2" id="KW-1133">Transmembrane helix</keyword>
<accession>A0A3G8JNS3</accession>
<dbReference type="OrthoDB" id="4629613at2"/>
<evidence type="ECO:0000256" key="1">
    <source>
        <dbReference type="SAM" id="MobiDB-lite"/>
    </source>
</evidence>
<evidence type="ECO:0000256" key="2">
    <source>
        <dbReference type="SAM" id="Phobius"/>
    </source>
</evidence>
<dbReference type="AlphaFoldDB" id="A0A3G8JNS3"/>
<reference evidence="4 5" key="1">
    <citation type="submission" date="2018-11" db="EMBL/GenBank/DDBJ databases">
        <title>Gordonia insulae sp. nov., isolated from an island soil.</title>
        <authorList>
            <person name="Kim Y.S."/>
            <person name="Kim S.B."/>
        </authorList>
    </citation>
    <scope>NUCLEOTIDE SEQUENCE [LARGE SCALE GENOMIC DNA]</scope>
    <source>
        <strain evidence="4 5">MMS17-SY073</strain>
    </source>
</reference>
<dbReference type="SUPFAM" id="SSF53955">
    <property type="entry name" value="Lysozyme-like"/>
    <property type="match status" value="1"/>
</dbReference>
<evidence type="ECO:0000259" key="3">
    <source>
        <dbReference type="Pfam" id="PF01464"/>
    </source>
</evidence>
<dbReference type="Gene3D" id="1.10.530.10">
    <property type="match status" value="1"/>
</dbReference>
<protein>
    <recommendedName>
        <fullName evidence="3">Transglycosylase SLT domain-containing protein</fullName>
    </recommendedName>
</protein>
<dbReference type="Pfam" id="PF01464">
    <property type="entry name" value="SLT"/>
    <property type="match status" value="1"/>
</dbReference>
<keyword evidence="5" id="KW-1185">Reference proteome</keyword>
<keyword evidence="2" id="KW-0812">Transmembrane</keyword>
<dbReference type="Proteomes" id="UP000271469">
    <property type="component" value="Chromosome"/>
</dbReference>
<dbReference type="KEGG" id="gom:D7316_03244"/>
<feature type="transmembrane region" description="Helical" evidence="2">
    <location>
        <begin position="20"/>
        <end position="40"/>
    </location>
</feature>
<dbReference type="InterPro" id="IPR023346">
    <property type="entry name" value="Lysozyme-like_dom_sf"/>
</dbReference>
<gene>
    <name evidence="4" type="ORF">D7316_03244</name>
</gene>
<organism evidence="4 5">
    <name type="scientific">Gordonia insulae</name>
    <dbReference type="NCBI Taxonomy" id="2420509"/>
    <lineage>
        <taxon>Bacteria</taxon>
        <taxon>Bacillati</taxon>
        <taxon>Actinomycetota</taxon>
        <taxon>Actinomycetes</taxon>
        <taxon>Mycobacteriales</taxon>
        <taxon>Gordoniaceae</taxon>
        <taxon>Gordonia</taxon>
    </lineage>
</organism>
<name>A0A3G8JNS3_9ACTN</name>
<feature type="region of interest" description="Disordered" evidence="1">
    <location>
        <begin position="42"/>
        <end position="77"/>
    </location>
</feature>
<sequence>MFVLSKSLRRARTSASRTHIRYVGGAATLAVAATITAGAISTTEPANAERQPVATTHTAPSAETDASASTPAFPVKTAPTPKIEMAANKPVQPIVAPAPPPRPVYADNLDGWIRQSLDILKANNIPASYDGIMRNVMRESTGNPRAINLYDSNAAAGIPSKGLLQVIDPTFAAYHVEGTKFDVWDPVANIVAACNYAAHTYGSMDNVNSAY</sequence>
<dbReference type="EMBL" id="CP033972">
    <property type="protein sequence ID" value="AZG46643.1"/>
    <property type="molecule type" value="Genomic_DNA"/>
</dbReference>
<keyword evidence="2" id="KW-0472">Membrane</keyword>
<feature type="compositionally biased region" description="Polar residues" evidence="1">
    <location>
        <begin position="53"/>
        <end position="70"/>
    </location>
</feature>
<evidence type="ECO:0000313" key="5">
    <source>
        <dbReference type="Proteomes" id="UP000271469"/>
    </source>
</evidence>
<dbReference type="RefSeq" id="WP_124709124.1">
    <property type="nucleotide sequence ID" value="NZ_CP033972.1"/>
</dbReference>